<protein>
    <submittedName>
        <fullName evidence="2">Uncharacterized protein</fullName>
    </submittedName>
</protein>
<dbReference type="PANTHER" id="PTHR48229:SF2">
    <property type="entry name" value="CAIB_BAIF FAMILY PROTEIN"/>
    <property type="match status" value="1"/>
</dbReference>
<comment type="caution">
    <text evidence="2">The sequence shown here is derived from an EMBL/GenBank/DDBJ whole genome shotgun (WGS) entry which is preliminary data.</text>
</comment>
<organism evidence="2 3">
    <name type="scientific">Penicillium arizonense</name>
    <dbReference type="NCBI Taxonomy" id="1835702"/>
    <lineage>
        <taxon>Eukaryota</taxon>
        <taxon>Fungi</taxon>
        <taxon>Dikarya</taxon>
        <taxon>Ascomycota</taxon>
        <taxon>Pezizomycotina</taxon>
        <taxon>Eurotiomycetes</taxon>
        <taxon>Eurotiomycetidae</taxon>
        <taxon>Eurotiales</taxon>
        <taxon>Aspergillaceae</taxon>
        <taxon>Penicillium</taxon>
    </lineage>
</organism>
<dbReference type="Gene3D" id="3.40.50.10540">
    <property type="entry name" value="Crotonobetainyl-coa:carnitine coa-transferase, domain 1"/>
    <property type="match status" value="1"/>
</dbReference>
<dbReference type="GO" id="GO:0003824">
    <property type="term" value="F:catalytic activity"/>
    <property type="evidence" value="ECO:0007669"/>
    <property type="project" value="InterPro"/>
</dbReference>
<proteinExistence type="inferred from homology"/>
<dbReference type="AlphaFoldDB" id="A0A1F5LLP8"/>
<reference evidence="2 3" key="1">
    <citation type="journal article" date="2016" name="Sci. Rep.">
        <title>Penicillium arizonense, a new, genome sequenced fungal species, reveals a high chemical diversity in secreted metabolites.</title>
        <authorList>
            <person name="Grijseels S."/>
            <person name="Nielsen J.C."/>
            <person name="Randelovic M."/>
            <person name="Nielsen J."/>
            <person name="Nielsen K.F."/>
            <person name="Workman M."/>
            <person name="Frisvad J.C."/>
        </authorList>
    </citation>
    <scope>NUCLEOTIDE SEQUENCE [LARGE SCALE GENOMIC DNA]</scope>
    <source>
        <strain evidence="2 3">CBS 141311</strain>
    </source>
</reference>
<comment type="similarity">
    <text evidence="1">Belongs to the CoA-transferase III family.</text>
</comment>
<dbReference type="GeneID" id="34575620"/>
<dbReference type="Proteomes" id="UP000177622">
    <property type="component" value="Unassembled WGS sequence"/>
</dbReference>
<accession>A0A1F5LLP8</accession>
<dbReference type="OrthoDB" id="2308815at2759"/>
<dbReference type="RefSeq" id="XP_022489288.1">
    <property type="nucleotide sequence ID" value="XM_022630886.1"/>
</dbReference>
<keyword evidence="3" id="KW-1185">Reference proteome</keyword>
<dbReference type="STRING" id="1835702.A0A1F5LLP8"/>
<evidence type="ECO:0000313" key="3">
    <source>
        <dbReference type="Proteomes" id="UP000177622"/>
    </source>
</evidence>
<dbReference type="InterPro" id="IPR052985">
    <property type="entry name" value="CoA-trans_III_biosynth/detox"/>
</dbReference>
<dbReference type="InterPro" id="IPR023606">
    <property type="entry name" value="CoA-Trfase_III_dom_1_sf"/>
</dbReference>
<dbReference type="EMBL" id="LXJU01000007">
    <property type="protein sequence ID" value="OGE53851.1"/>
    <property type="molecule type" value="Genomic_DNA"/>
</dbReference>
<evidence type="ECO:0000313" key="2">
    <source>
        <dbReference type="EMBL" id="OGE53851.1"/>
    </source>
</evidence>
<gene>
    <name evidence="2" type="ORF">PENARI_c007G04382</name>
</gene>
<sequence>MTIRAYSVPSGSEILLRKGILENSVLSSNLPANADLLASFVKFSGNSKPNLPINWRFAESISCLKGLEAIWLNALLGAKHKQSPVNIEIDTSDHASLFIMSTLLVDVVNEEGKPSKTNLSLIERLMSIFPSPGVDLGQGSLHRAALTSIYKTKDSRFYHVHGSMNANPSLTALDIPLDLQVSSMAEATQLIQNHVLQHNSHELDSLMNETYRQAGTICLTTEEYVASDHGKANANAGLYELTHIANETQKPTWWQETSDTGVKRPLAGLKVVDLTRVIAGPSISKGLAEWGASVMRVTGPGVLDFHALHADLNWGKWNCSIDLKTEIGKEQVRSLIREADVVLDGYRPGVMEKLGFGREAVLELVRDRPVGLIYARENCYGWQGPWKDRSGWQQISDAVCGVSYEYGRATGHEAPVTPIFPNSDYCTGVAGVCGIMNALIERAEKGGSFYMDTSLNYYSQWLVNSVGVYPDAVWEDVWERHDRLSFRHYDNMSVMIPVVMKTLFKNNAAQLFQPRFFEVRYSGAVDRRFKALRPVLSFPDKQVTPCFNIGTRTNGHDAARWPEDLRTEVIV</sequence>
<dbReference type="Pfam" id="PF02515">
    <property type="entry name" value="CoA_transf_3"/>
    <property type="match status" value="1"/>
</dbReference>
<dbReference type="SUPFAM" id="SSF89796">
    <property type="entry name" value="CoA-transferase family III (CaiB/BaiF)"/>
    <property type="match status" value="2"/>
</dbReference>
<evidence type="ECO:0000256" key="1">
    <source>
        <dbReference type="ARBA" id="ARBA00008383"/>
    </source>
</evidence>
<dbReference type="InterPro" id="IPR003673">
    <property type="entry name" value="CoA-Trfase_fam_III"/>
</dbReference>
<dbReference type="PANTHER" id="PTHR48229">
    <property type="entry name" value="CAIB/BAIF FAMILY ENZYME (AFU_ORTHOLOGUE AFUA_1G05360)-RELATED"/>
    <property type="match status" value="1"/>
</dbReference>
<name>A0A1F5LLP8_PENAI</name>